<evidence type="ECO:0000256" key="1">
    <source>
        <dbReference type="ARBA" id="ARBA00022771"/>
    </source>
</evidence>
<dbReference type="SMART" id="SM00184">
    <property type="entry name" value="RING"/>
    <property type="match status" value="1"/>
</dbReference>
<sequence>MNPEQPKSEGSSLSHQMKQNFRKMNDLVEELQQEKQKVASLQHNAGRNQQLEEHNASLEQRVRQLELRNEQLEEFNSERIGILQQLQQEMCNYATIQEKFEEEEQSMQLIVRELELDRQDLLDELTESTGSIEDLNEEVNELNQQLNGMSEDINCSICLSPWESEGGHRLVSLRCGHLFGNKCIRTVLRQSHRCPICNKWAHHADVRKIYGLSVLPS</sequence>
<reference evidence="7" key="3">
    <citation type="submission" date="2025-05" db="UniProtKB">
        <authorList>
            <consortium name="EnsemblMetazoa"/>
        </authorList>
    </citation>
    <scope>IDENTIFICATION</scope>
</reference>
<dbReference type="PROSITE" id="PS50089">
    <property type="entry name" value="ZF_RING_2"/>
    <property type="match status" value="1"/>
</dbReference>
<proteinExistence type="predicted"/>
<reference evidence="9" key="2">
    <citation type="submission" date="2025-04" db="UniProtKB">
        <authorList>
            <consortium name="RefSeq"/>
        </authorList>
    </citation>
    <scope>IDENTIFICATION</scope>
</reference>
<dbReference type="CDD" id="cd16450">
    <property type="entry name" value="mRING-C3HGC3_RFWD3"/>
    <property type="match status" value="1"/>
</dbReference>
<dbReference type="Proteomes" id="UP001652680">
    <property type="component" value="Unassembled WGS sequence"/>
</dbReference>
<dbReference type="EnsemblMetazoa" id="XM_017121048.2">
    <property type="protein sequence ID" value="XP_016976537.1"/>
    <property type="gene ID" value="LOC108042653"/>
</dbReference>
<protein>
    <submittedName>
        <fullName evidence="9">E3 ubiquitin-protein ligase RFWD3-like</fullName>
    </submittedName>
</protein>
<evidence type="ECO:0000313" key="7">
    <source>
        <dbReference type="EnsemblMetazoa" id="XP_016976537.1"/>
    </source>
</evidence>
<organism evidence="9">
    <name type="scientific">Drosophila rhopaloa</name>
    <name type="common">Fruit fly</name>
    <dbReference type="NCBI Taxonomy" id="1041015"/>
    <lineage>
        <taxon>Eukaryota</taxon>
        <taxon>Metazoa</taxon>
        <taxon>Ecdysozoa</taxon>
        <taxon>Arthropoda</taxon>
        <taxon>Hexapoda</taxon>
        <taxon>Insecta</taxon>
        <taxon>Pterygota</taxon>
        <taxon>Neoptera</taxon>
        <taxon>Endopterygota</taxon>
        <taxon>Diptera</taxon>
        <taxon>Brachycera</taxon>
        <taxon>Muscomorpha</taxon>
        <taxon>Ephydroidea</taxon>
        <taxon>Drosophilidae</taxon>
        <taxon>Drosophila</taxon>
        <taxon>Sophophora</taxon>
    </lineage>
</organism>
<evidence type="ECO:0000259" key="6">
    <source>
        <dbReference type="PROSITE" id="PS50089"/>
    </source>
</evidence>
<dbReference type="AlphaFoldDB" id="A0A6P4EEC7"/>
<gene>
    <name evidence="9" type="primary">LOC108042653</name>
    <name evidence="7" type="synonym">108042653</name>
</gene>
<keyword evidence="1 3" id="KW-0479">Metal-binding</keyword>
<dbReference type="RefSeq" id="XP_016976537.1">
    <property type="nucleotide sequence ID" value="XM_017121048.1"/>
</dbReference>
<dbReference type="GO" id="GO:0016567">
    <property type="term" value="P:protein ubiquitination"/>
    <property type="evidence" value="ECO:0007669"/>
    <property type="project" value="InterPro"/>
</dbReference>
<dbReference type="InterPro" id="IPR001841">
    <property type="entry name" value="Znf_RING"/>
</dbReference>
<dbReference type="GO" id="GO:0005634">
    <property type="term" value="C:nucleus"/>
    <property type="evidence" value="ECO:0007669"/>
    <property type="project" value="InterPro"/>
</dbReference>
<evidence type="ECO:0000256" key="3">
    <source>
        <dbReference type="PROSITE-ProRule" id="PRU00175"/>
    </source>
</evidence>
<feature type="domain" description="RING-type" evidence="6">
    <location>
        <begin position="155"/>
        <end position="198"/>
    </location>
</feature>
<feature type="compositionally biased region" description="Polar residues" evidence="5">
    <location>
        <begin position="8"/>
        <end position="19"/>
    </location>
</feature>
<dbReference type="InterPro" id="IPR013083">
    <property type="entry name" value="Znf_RING/FYVE/PHD"/>
</dbReference>
<keyword evidence="4" id="KW-0175">Coiled coil</keyword>
<evidence type="ECO:0000313" key="9">
    <source>
        <dbReference type="RefSeq" id="XP_016976537.1"/>
    </source>
</evidence>
<evidence type="ECO:0000256" key="4">
    <source>
        <dbReference type="SAM" id="Coils"/>
    </source>
</evidence>
<dbReference type="GO" id="GO:0036297">
    <property type="term" value="P:interstrand cross-link repair"/>
    <property type="evidence" value="ECO:0007669"/>
    <property type="project" value="InterPro"/>
</dbReference>
<evidence type="ECO:0000256" key="2">
    <source>
        <dbReference type="ARBA" id="ARBA00022833"/>
    </source>
</evidence>
<dbReference type="PANTHER" id="PTHR16047:SF7">
    <property type="entry name" value="E3 UBIQUITIN-PROTEIN LIGASE RFWD3"/>
    <property type="match status" value="1"/>
</dbReference>
<dbReference type="Pfam" id="PF13639">
    <property type="entry name" value="zf-RING_2"/>
    <property type="match status" value="1"/>
</dbReference>
<dbReference type="OrthoDB" id="5600418at2759"/>
<name>A0A6P4EEC7_DRORH</name>
<dbReference type="SUPFAM" id="SSF57850">
    <property type="entry name" value="RING/U-box"/>
    <property type="match status" value="1"/>
</dbReference>
<keyword evidence="1 3" id="KW-0863">Zinc-finger</keyword>
<evidence type="ECO:0000313" key="8">
    <source>
        <dbReference type="Proteomes" id="UP001652680"/>
    </source>
</evidence>
<dbReference type="Gene3D" id="3.30.40.10">
    <property type="entry name" value="Zinc/RING finger domain, C3HC4 (zinc finger)"/>
    <property type="match status" value="1"/>
</dbReference>
<evidence type="ECO:0000256" key="5">
    <source>
        <dbReference type="SAM" id="MobiDB-lite"/>
    </source>
</evidence>
<accession>A0A6P4EEC7</accession>
<dbReference type="InterPro" id="IPR037381">
    <property type="entry name" value="RFWD3"/>
</dbReference>
<keyword evidence="2" id="KW-0862">Zinc</keyword>
<dbReference type="GO" id="GO:0008270">
    <property type="term" value="F:zinc ion binding"/>
    <property type="evidence" value="ECO:0007669"/>
    <property type="project" value="UniProtKB-KW"/>
</dbReference>
<dbReference type="PANTHER" id="PTHR16047">
    <property type="entry name" value="RFWD3 PROTEIN"/>
    <property type="match status" value="1"/>
</dbReference>
<dbReference type="GeneID" id="108042653"/>
<reference evidence="8" key="1">
    <citation type="journal article" date="2021" name="Elife">
        <title>Highly contiguous assemblies of 101 drosophilid genomes.</title>
        <authorList>
            <person name="Kim B.Y."/>
            <person name="Wang J.R."/>
            <person name="Miller D.E."/>
            <person name="Barmina O."/>
            <person name="Delaney E."/>
            <person name="Thompson A."/>
            <person name="Comeault A.A."/>
            <person name="Peede D."/>
            <person name="D'Agostino E.R."/>
            <person name="Pelaez J."/>
            <person name="Aguilar J.M."/>
            <person name="Haji D."/>
            <person name="Matsunaga T."/>
            <person name="Armstrong E.E."/>
            <person name="Zych M."/>
            <person name="Ogawa Y."/>
            <person name="Stamenkovic-Radak M."/>
            <person name="Jelic M."/>
            <person name="Veselinovic M.S."/>
            <person name="Tanaskovic M."/>
            <person name="Eric P."/>
            <person name="Gao J.J."/>
            <person name="Katoh T.K."/>
            <person name="Toda M.J."/>
            <person name="Watabe H."/>
            <person name="Watada M."/>
            <person name="Davis J.S."/>
            <person name="Moyle L.C."/>
            <person name="Manoli G."/>
            <person name="Bertolini E."/>
            <person name="Kostal V."/>
            <person name="Hawley R.S."/>
            <person name="Takahashi A."/>
            <person name="Jones C.D."/>
            <person name="Price D.K."/>
            <person name="Whiteman N."/>
            <person name="Kopp A."/>
            <person name="Matute D.R."/>
            <person name="Petrov D.A."/>
        </authorList>
    </citation>
    <scope>NUCLEOTIDE SEQUENCE [LARGE SCALE GENOMIC DNA]</scope>
</reference>
<dbReference type="GO" id="GO:0004842">
    <property type="term" value="F:ubiquitin-protein transferase activity"/>
    <property type="evidence" value="ECO:0007669"/>
    <property type="project" value="InterPro"/>
</dbReference>
<keyword evidence="8" id="KW-1185">Reference proteome</keyword>
<feature type="region of interest" description="Disordered" evidence="5">
    <location>
        <begin position="1"/>
        <end position="23"/>
    </location>
</feature>
<feature type="coiled-coil region" evidence="4">
    <location>
        <begin position="118"/>
        <end position="152"/>
    </location>
</feature>